<organism evidence="2 3">
    <name type="scientific">Trichonephila inaurata madagascariensis</name>
    <dbReference type="NCBI Taxonomy" id="2747483"/>
    <lineage>
        <taxon>Eukaryota</taxon>
        <taxon>Metazoa</taxon>
        <taxon>Ecdysozoa</taxon>
        <taxon>Arthropoda</taxon>
        <taxon>Chelicerata</taxon>
        <taxon>Arachnida</taxon>
        <taxon>Araneae</taxon>
        <taxon>Araneomorphae</taxon>
        <taxon>Entelegynae</taxon>
        <taxon>Araneoidea</taxon>
        <taxon>Nephilidae</taxon>
        <taxon>Trichonephila</taxon>
        <taxon>Trichonephila inaurata</taxon>
    </lineage>
</organism>
<keyword evidence="3" id="KW-1185">Reference proteome</keyword>
<evidence type="ECO:0000313" key="3">
    <source>
        <dbReference type="Proteomes" id="UP000886998"/>
    </source>
</evidence>
<reference evidence="2" key="1">
    <citation type="submission" date="2020-08" db="EMBL/GenBank/DDBJ databases">
        <title>Multicomponent nature underlies the extraordinary mechanical properties of spider dragline silk.</title>
        <authorList>
            <person name="Kono N."/>
            <person name="Nakamura H."/>
            <person name="Mori M."/>
            <person name="Yoshida Y."/>
            <person name="Ohtoshi R."/>
            <person name="Malay A.D."/>
            <person name="Moran D.A.P."/>
            <person name="Tomita M."/>
            <person name="Numata K."/>
            <person name="Arakawa K."/>
        </authorList>
    </citation>
    <scope>NUCLEOTIDE SEQUENCE</scope>
</reference>
<evidence type="ECO:0000313" key="2">
    <source>
        <dbReference type="EMBL" id="GFY60818.1"/>
    </source>
</evidence>
<feature type="compositionally biased region" description="Polar residues" evidence="1">
    <location>
        <begin position="98"/>
        <end position="124"/>
    </location>
</feature>
<gene>
    <name evidence="2" type="ORF">TNIN_171021</name>
</gene>
<protein>
    <submittedName>
        <fullName evidence="2">Uncharacterized protein</fullName>
    </submittedName>
</protein>
<dbReference type="AlphaFoldDB" id="A0A8X6XV61"/>
<evidence type="ECO:0000256" key="1">
    <source>
        <dbReference type="SAM" id="MobiDB-lite"/>
    </source>
</evidence>
<dbReference type="EMBL" id="BMAV01013298">
    <property type="protein sequence ID" value="GFY60818.1"/>
    <property type="molecule type" value="Genomic_DNA"/>
</dbReference>
<name>A0A8X6XV61_9ARAC</name>
<feature type="region of interest" description="Disordered" evidence="1">
    <location>
        <begin position="96"/>
        <end position="124"/>
    </location>
</feature>
<proteinExistence type="predicted"/>
<dbReference type="Proteomes" id="UP000886998">
    <property type="component" value="Unassembled WGS sequence"/>
</dbReference>
<comment type="caution">
    <text evidence="2">The sequence shown here is derived from an EMBL/GenBank/DDBJ whole genome shotgun (WGS) entry which is preliminary data.</text>
</comment>
<accession>A0A8X6XV61</accession>
<sequence>MCNDVIVDYSWFPTPHSAAWNCQPSTRYPFNIWHNIPRQANYGHISQVCTECLASKVMFGFRSKFTEILQQNLKFFEFRTFKFQMRKGNEEIYRSMSAGASTSSPTTEDAVVANNTTPSSGTPG</sequence>